<name>S8FYQ5_FOMSC</name>
<dbReference type="CDD" id="cd00590">
    <property type="entry name" value="RRM_SF"/>
    <property type="match status" value="1"/>
</dbReference>
<dbReference type="Proteomes" id="UP000015241">
    <property type="component" value="Unassembled WGS sequence"/>
</dbReference>
<dbReference type="InterPro" id="IPR035979">
    <property type="entry name" value="RBD_domain_sf"/>
</dbReference>
<dbReference type="SUPFAM" id="SSF54928">
    <property type="entry name" value="RNA-binding domain, RBD"/>
    <property type="match status" value="1"/>
</dbReference>
<dbReference type="EMBL" id="KE504130">
    <property type="protein sequence ID" value="EPT03340.1"/>
    <property type="molecule type" value="Genomic_DNA"/>
</dbReference>
<organism evidence="1 2">
    <name type="scientific">Fomitopsis schrenkii</name>
    <name type="common">Brown rot fungus</name>
    <dbReference type="NCBI Taxonomy" id="2126942"/>
    <lineage>
        <taxon>Eukaryota</taxon>
        <taxon>Fungi</taxon>
        <taxon>Dikarya</taxon>
        <taxon>Basidiomycota</taxon>
        <taxon>Agaricomycotina</taxon>
        <taxon>Agaricomycetes</taxon>
        <taxon>Polyporales</taxon>
        <taxon>Fomitopsis</taxon>
    </lineage>
</organism>
<dbReference type="InParanoid" id="S8FYQ5"/>
<dbReference type="OrthoDB" id="4230923at2759"/>
<protein>
    <recommendedName>
        <fullName evidence="3">RRM domain-containing protein</fullName>
    </recommendedName>
</protein>
<reference evidence="1 2" key="1">
    <citation type="journal article" date="2012" name="Science">
        <title>The Paleozoic origin of enzymatic lignin decomposition reconstructed from 31 fungal genomes.</title>
        <authorList>
            <person name="Floudas D."/>
            <person name="Binder M."/>
            <person name="Riley R."/>
            <person name="Barry K."/>
            <person name="Blanchette R.A."/>
            <person name="Henrissat B."/>
            <person name="Martinez A.T."/>
            <person name="Otillar R."/>
            <person name="Spatafora J.W."/>
            <person name="Yadav J.S."/>
            <person name="Aerts A."/>
            <person name="Benoit I."/>
            <person name="Boyd A."/>
            <person name="Carlson A."/>
            <person name="Copeland A."/>
            <person name="Coutinho P.M."/>
            <person name="de Vries R.P."/>
            <person name="Ferreira P."/>
            <person name="Findley K."/>
            <person name="Foster B."/>
            <person name="Gaskell J."/>
            <person name="Glotzer D."/>
            <person name="Gorecki P."/>
            <person name="Heitman J."/>
            <person name="Hesse C."/>
            <person name="Hori C."/>
            <person name="Igarashi K."/>
            <person name="Jurgens J.A."/>
            <person name="Kallen N."/>
            <person name="Kersten P."/>
            <person name="Kohler A."/>
            <person name="Kuees U."/>
            <person name="Kumar T.K.A."/>
            <person name="Kuo A."/>
            <person name="LaButti K."/>
            <person name="Larrondo L.F."/>
            <person name="Lindquist E."/>
            <person name="Ling A."/>
            <person name="Lombard V."/>
            <person name="Lucas S."/>
            <person name="Lundell T."/>
            <person name="Martin R."/>
            <person name="McLaughlin D.J."/>
            <person name="Morgenstern I."/>
            <person name="Morin E."/>
            <person name="Murat C."/>
            <person name="Nagy L.G."/>
            <person name="Nolan M."/>
            <person name="Ohm R.A."/>
            <person name="Patyshakuliyeva A."/>
            <person name="Rokas A."/>
            <person name="Ruiz-Duenas F.J."/>
            <person name="Sabat G."/>
            <person name="Salamov A."/>
            <person name="Samejima M."/>
            <person name="Schmutz J."/>
            <person name="Slot J.C."/>
            <person name="St John F."/>
            <person name="Stenlid J."/>
            <person name="Sun H."/>
            <person name="Sun S."/>
            <person name="Syed K."/>
            <person name="Tsang A."/>
            <person name="Wiebenga A."/>
            <person name="Young D."/>
            <person name="Pisabarro A."/>
            <person name="Eastwood D.C."/>
            <person name="Martin F."/>
            <person name="Cullen D."/>
            <person name="Grigoriev I.V."/>
            <person name="Hibbett D.S."/>
        </authorList>
    </citation>
    <scope>NUCLEOTIDE SEQUENCE</scope>
    <source>
        <strain evidence="2">FP-58527</strain>
    </source>
</reference>
<gene>
    <name evidence="1" type="ORF">FOMPIDRAFT_1116267</name>
</gene>
<dbReference type="eggNOG" id="ENOG502S9VY">
    <property type="taxonomic scope" value="Eukaryota"/>
</dbReference>
<sequence>MVRQGVRDRQVIIDFVNSAGKEASKAMNEAELVAKANLAVGLLRDEEDVVVPKEMTFASVQKLCYGGCLYEVESAEAARWLKIDANMRAFQRKFGLEVVVKARHYPVVLRNLPVSFDPSEAVSRQIEQENGWAARDIATIQWIKPPKRRREGQQTAFALVKFNSTKAANTAIMHGLIFCGQRIHAWRQAKEARRCLKCQKLEPGHMAADCTDVETCGTC</sequence>
<dbReference type="AlphaFoldDB" id="S8FYQ5"/>
<dbReference type="GO" id="GO:0003676">
    <property type="term" value="F:nucleic acid binding"/>
    <property type="evidence" value="ECO:0007669"/>
    <property type="project" value="InterPro"/>
</dbReference>
<feature type="non-terminal residue" evidence="1">
    <location>
        <position position="219"/>
    </location>
</feature>
<evidence type="ECO:0008006" key="3">
    <source>
        <dbReference type="Google" id="ProtNLM"/>
    </source>
</evidence>
<dbReference type="STRING" id="743788.S8FYQ5"/>
<dbReference type="HOGENOM" id="CLU_1264232_0_0_1"/>
<proteinExistence type="predicted"/>
<keyword evidence="2" id="KW-1185">Reference proteome</keyword>
<evidence type="ECO:0000313" key="1">
    <source>
        <dbReference type="EMBL" id="EPT03340.1"/>
    </source>
</evidence>
<evidence type="ECO:0000313" key="2">
    <source>
        <dbReference type="Proteomes" id="UP000015241"/>
    </source>
</evidence>
<accession>S8FYQ5</accession>